<dbReference type="Proteomes" id="UP000182409">
    <property type="component" value="Unassembled WGS sequence"/>
</dbReference>
<evidence type="ECO:0000256" key="2">
    <source>
        <dbReference type="SAM" id="SignalP"/>
    </source>
</evidence>
<reference evidence="3 4" key="1">
    <citation type="submission" date="2016-10" db="EMBL/GenBank/DDBJ databases">
        <authorList>
            <person name="de Groot N.N."/>
        </authorList>
    </citation>
    <scope>NUCLEOTIDE SEQUENCE [LARGE SCALE GENOMIC DNA]</scope>
    <source>
        <strain evidence="3 4">AB35.6</strain>
    </source>
</reference>
<dbReference type="OrthoDB" id="122851at2"/>
<proteinExistence type="predicted"/>
<dbReference type="AlphaFoldDB" id="A0A1H4SB49"/>
<evidence type="ECO:0000313" key="3">
    <source>
        <dbReference type="EMBL" id="SEC41270.1"/>
    </source>
</evidence>
<dbReference type="EMBL" id="FNSD01000001">
    <property type="protein sequence ID" value="SEC41270.1"/>
    <property type="molecule type" value="Genomic_DNA"/>
</dbReference>
<dbReference type="RefSeq" id="WP_074655175.1">
    <property type="nucleotide sequence ID" value="NZ_FNSD01000001.1"/>
</dbReference>
<evidence type="ECO:0000256" key="1">
    <source>
        <dbReference type="SAM" id="MobiDB-lite"/>
    </source>
</evidence>
<feature type="chain" id="PRO_5010271019" description="DUF3106 domain-containing protein" evidence="2">
    <location>
        <begin position="31"/>
        <end position="287"/>
    </location>
</feature>
<protein>
    <recommendedName>
        <fullName evidence="5">DUF3106 domain-containing protein</fullName>
    </recommendedName>
</protein>
<evidence type="ECO:0000313" key="4">
    <source>
        <dbReference type="Proteomes" id="UP000182409"/>
    </source>
</evidence>
<feature type="signal peptide" evidence="2">
    <location>
        <begin position="1"/>
        <end position="30"/>
    </location>
</feature>
<accession>A0A1H4SB49</accession>
<feature type="region of interest" description="Disordered" evidence="1">
    <location>
        <begin position="267"/>
        <end position="287"/>
    </location>
</feature>
<feature type="region of interest" description="Disordered" evidence="1">
    <location>
        <begin position="40"/>
        <end position="74"/>
    </location>
</feature>
<feature type="compositionally biased region" description="Gly residues" evidence="1">
    <location>
        <begin position="40"/>
        <end position="53"/>
    </location>
</feature>
<dbReference type="InterPro" id="IPR021455">
    <property type="entry name" value="DUF3106"/>
</dbReference>
<name>A0A1H4SB49_9BACT</name>
<dbReference type="Pfam" id="PF11304">
    <property type="entry name" value="DUF3106"/>
    <property type="match status" value="1"/>
</dbReference>
<feature type="compositionally biased region" description="Low complexity" evidence="1">
    <location>
        <begin position="111"/>
        <end position="125"/>
    </location>
</feature>
<keyword evidence="2" id="KW-0732">Signal</keyword>
<sequence length="287" mass="31038">MTLLTPFRKTVERTMLAASACLLIGLSAFAQPGRQAGGYGRPAGGMTGGGPRMGGSPNMGGAQRMGGGGMMGAPRPGGYNGGPAYGSGYPGSSFQGNAGRVVGPTPQQGNQQRFAGPAQPQAGAGQQRFIGPVQQGGQAGQPVRGEHLGQWMQQHSNLNPQQQQRALQNEPGFNRLAPQQQNQVMNRLNRLNTMPQQQRERVIQRAETMEHMSPQQRGNVRSAMGQLGALPEDRRRMVARSFRDLRQMPVQQRNSMLNSPEYRQQFTDEERGTLGNLLSVEPLLPGR</sequence>
<organism evidence="3 4">
    <name type="scientific">Terriglobus roseus</name>
    <dbReference type="NCBI Taxonomy" id="392734"/>
    <lineage>
        <taxon>Bacteria</taxon>
        <taxon>Pseudomonadati</taxon>
        <taxon>Acidobacteriota</taxon>
        <taxon>Terriglobia</taxon>
        <taxon>Terriglobales</taxon>
        <taxon>Acidobacteriaceae</taxon>
        <taxon>Terriglobus</taxon>
    </lineage>
</organism>
<gene>
    <name evidence="3" type="ORF">SAMN05443244_3397</name>
</gene>
<evidence type="ECO:0008006" key="5">
    <source>
        <dbReference type="Google" id="ProtNLM"/>
    </source>
</evidence>
<feature type="region of interest" description="Disordered" evidence="1">
    <location>
        <begin position="90"/>
        <end position="125"/>
    </location>
</feature>